<dbReference type="EMBL" id="UGQA01000005">
    <property type="protein sequence ID" value="STZ01684.1"/>
    <property type="molecule type" value="Genomic_DNA"/>
</dbReference>
<proteinExistence type="predicted"/>
<protein>
    <submittedName>
        <fullName evidence="1">Uncharacterized protein</fullName>
    </submittedName>
</protein>
<gene>
    <name evidence="1" type="ORF">NCTC11091_02157</name>
</gene>
<dbReference type="Proteomes" id="UP000255193">
    <property type="component" value="Unassembled WGS sequence"/>
</dbReference>
<evidence type="ECO:0000313" key="2">
    <source>
        <dbReference type="Proteomes" id="UP000255193"/>
    </source>
</evidence>
<organism evidence="1 2">
    <name type="scientific">Faucicola atlantae</name>
    <dbReference type="NCBI Taxonomy" id="34059"/>
    <lineage>
        <taxon>Bacteria</taxon>
        <taxon>Pseudomonadati</taxon>
        <taxon>Pseudomonadota</taxon>
        <taxon>Gammaproteobacteria</taxon>
        <taxon>Moraxellales</taxon>
        <taxon>Moraxellaceae</taxon>
        <taxon>Faucicola</taxon>
    </lineage>
</organism>
<name>A0A378QN02_9GAMM</name>
<accession>A0A378QN02</accession>
<evidence type="ECO:0000313" key="1">
    <source>
        <dbReference type="EMBL" id="STZ01684.1"/>
    </source>
</evidence>
<sequence length="111" mass="13358">MKIVDIVKEMMKIYGNSEKDNENYWNQLKKDFYDELTQCSDPKILLSALRLDFYEWLIPFEERLSLMEKIKNFGVEDIDFLKDYYGYKAAFLDPTPEQKHAKAELDRLMED</sequence>
<reference evidence="1 2" key="1">
    <citation type="submission" date="2018-06" db="EMBL/GenBank/DDBJ databases">
        <authorList>
            <consortium name="Pathogen Informatics"/>
            <person name="Doyle S."/>
        </authorList>
    </citation>
    <scope>NUCLEOTIDE SEQUENCE [LARGE SCALE GENOMIC DNA]</scope>
    <source>
        <strain evidence="1 2">NCTC11091</strain>
    </source>
</reference>
<dbReference type="RefSeq" id="WP_067059500.1">
    <property type="nucleotide sequence ID" value="NZ_MXAO01000009.1"/>
</dbReference>
<dbReference type="AlphaFoldDB" id="A0A378QN02"/>